<feature type="transmembrane region" description="Helical" evidence="3">
    <location>
        <begin position="351"/>
        <end position="368"/>
    </location>
</feature>
<feature type="transmembrane region" description="Helical" evidence="3">
    <location>
        <begin position="294"/>
        <end position="313"/>
    </location>
</feature>
<dbReference type="PANTHER" id="PTHR44227">
    <property type="match status" value="1"/>
</dbReference>
<organism evidence="4 5">
    <name type="scientific">Coprobacter tertius</name>
    <dbReference type="NCBI Taxonomy" id="2944915"/>
    <lineage>
        <taxon>Bacteria</taxon>
        <taxon>Pseudomonadati</taxon>
        <taxon>Bacteroidota</taxon>
        <taxon>Bacteroidia</taxon>
        <taxon>Bacteroidales</taxon>
        <taxon>Barnesiellaceae</taxon>
        <taxon>Coprobacter</taxon>
    </lineage>
</organism>
<evidence type="ECO:0000256" key="3">
    <source>
        <dbReference type="SAM" id="Phobius"/>
    </source>
</evidence>
<name>A0ABT1MJE4_9BACT</name>
<feature type="transmembrane region" description="Helical" evidence="3">
    <location>
        <begin position="218"/>
        <end position="239"/>
    </location>
</feature>
<dbReference type="PANTHER" id="PTHR44227:SF3">
    <property type="entry name" value="PROTEIN O-MANNOSYL-TRANSFERASE TMTC4"/>
    <property type="match status" value="1"/>
</dbReference>
<keyword evidence="3" id="KW-0812">Transmembrane</keyword>
<evidence type="ECO:0000313" key="4">
    <source>
        <dbReference type="EMBL" id="MCP9611813.1"/>
    </source>
</evidence>
<gene>
    <name evidence="4" type="ORF">NMU02_06885</name>
</gene>
<feature type="transmembrane region" description="Helical" evidence="3">
    <location>
        <begin position="380"/>
        <end position="399"/>
    </location>
</feature>
<protein>
    <recommendedName>
        <fullName evidence="6">Glycosyltransferase RgtA/B/C/D-like domain-containing protein</fullName>
    </recommendedName>
</protein>
<sequence>MKCCSLREYLYPLFLIVAGFLVYYPILGNQLLDYWDDQWVVMNYYTESGINFANIWAILTEFYHGQYAPFNEYLYLFLYSIAGYDPTIFHLASLLLHIANACLVFYIFKKLLIMSNRISIEKIPIISFLTALIFVIHPFNVESVAWMSASKVLVYAFFYLLATYTFLIFLERKKGRYFALTLIFYVFSFLGKEQAVTFPLLMLLVYWLLHYKFNNKEVWITVIPFFVLSLFFGIITMLSQSPDGNTIFSNAESYPLWQRVVYACYSLTEYFFKCIFPFKLSYLYPFPSLPGEPLPTWLLVYPVLLVVIVLTLWKHLTRWPLAFGLLFFIIHIAVALHIISLSRFAVVADRYAYVSSIGIAFIVAYYFYRLYEVLSVGKKVVLLILFCIYLMYLGVYSNVRTRTWYNVDTLKKELRDLLKERNDYKEIYGDKNDE</sequence>
<dbReference type="InterPro" id="IPR052346">
    <property type="entry name" value="O-mannosyl-transferase_TMTC"/>
</dbReference>
<evidence type="ECO:0000256" key="1">
    <source>
        <dbReference type="ARBA" id="ARBA00022737"/>
    </source>
</evidence>
<keyword evidence="1" id="KW-0677">Repeat</keyword>
<keyword evidence="3" id="KW-1133">Transmembrane helix</keyword>
<reference evidence="4 5" key="1">
    <citation type="submission" date="2022-07" db="EMBL/GenBank/DDBJ databases">
        <title>Fecal culturing of patients with breast cancer.</title>
        <authorList>
            <person name="Teng N.M.Y."/>
            <person name="Kiu R."/>
            <person name="Evans R."/>
            <person name="Baker D.J."/>
            <person name="Zenner C."/>
            <person name="Robinson S.D."/>
            <person name="Hall L.J."/>
        </authorList>
    </citation>
    <scope>NUCLEOTIDE SEQUENCE [LARGE SCALE GENOMIC DNA]</scope>
    <source>
        <strain evidence="4 5">LH1063</strain>
    </source>
</reference>
<keyword evidence="5" id="KW-1185">Reference proteome</keyword>
<feature type="transmembrane region" description="Helical" evidence="3">
    <location>
        <begin position="88"/>
        <end position="108"/>
    </location>
</feature>
<keyword evidence="3" id="KW-0472">Membrane</keyword>
<feature type="transmembrane region" description="Helical" evidence="3">
    <location>
        <begin position="120"/>
        <end position="140"/>
    </location>
</feature>
<comment type="caution">
    <text evidence="4">The sequence shown here is derived from an EMBL/GenBank/DDBJ whole genome shotgun (WGS) entry which is preliminary data.</text>
</comment>
<feature type="transmembrane region" description="Helical" evidence="3">
    <location>
        <begin position="9"/>
        <end position="27"/>
    </location>
</feature>
<keyword evidence="2" id="KW-0802">TPR repeat</keyword>
<dbReference type="Proteomes" id="UP001205603">
    <property type="component" value="Unassembled WGS sequence"/>
</dbReference>
<proteinExistence type="predicted"/>
<evidence type="ECO:0008006" key="6">
    <source>
        <dbReference type="Google" id="ProtNLM"/>
    </source>
</evidence>
<evidence type="ECO:0000256" key="2">
    <source>
        <dbReference type="ARBA" id="ARBA00022803"/>
    </source>
</evidence>
<feature type="transmembrane region" description="Helical" evidence="3">
    <location>
        <begin position="320"/>
        <end position="339"/>
    </location>
</feature>
<dbReference type="EMBL" id="JANDHW010000005">
    <property type="protein sequence ID" value="MCP9611813.1"/>
    <property type="molecule type" value="Genomic_DNA"/>
</dbReference>
<feature type="transmembrane region" description="Helical" evidence="3">
    <location>
        <begin position="182"/>
        <end position="206"/>
    </location>
</feature>
<feature type="transmembrane region" description="Helical" evidence="3">
    <location>
        <begin position="152"/>
        <end position="170"/>
    </location>
</feature>
<evidence type="ECO:0000313" key="5">
    <source>
        <dbReference type="Proteomes" id="UP001205603"/>
    </source>
</evidence>
<accession>A0ABT1MJE4</accession>
<dbReference type="RefSeq" id="WP_255026851.1">
    <property type="nucleotide sequence ID" value="NZ_JANDHW010000005.1"/>
</dbReference>